<evidence type="ECO:0000313" key="1">
    <source>
        <dbReference type="EMBL" id="STO96841.1"/>
    </source>
</evidence>
<gene>
    <name evidence="1" type="ORF">NCTC12410_00658</name>
</gene>
<accession>A0A377J2Y8</accession>
<dbReference type="OrthoDB" id="5321723at2"/>
<organism evidence="1 2">
    <name type="scientific">Helicobacter canis</name>
    <dbReference type="NCBI Taxonomy" id="29419"/>
    <lineage>
        <taxon>Bacteria</taxon>
        <taxon>Pseudomonadati</taxon>
        <taxon>Campylobacterota</taxon>
        <taxon>Epsilonproteobacteria</taxon>
        <taxon>Campylobacterales</taxon>
        <taxon>Helicobacteraceae</taxon>
        <taxon>Helicobacter</taxon>
    </lineage>
</organism>
<sequence>MYDYDIQKRFSEKNAKWYECYLEDSLYKSDSVGAGANTGSGAKGGRKLKGFYDELCRHIFDINLNLLEQIGDFPITYNERSNSATIAMALSCLTPYVMSEYGVDCRGVDLREDKSQNQKQRRTIDFWCATQGANGLDIWIESKHLWLNVGKRARWEFNSSCIERIKEAITQVRDIGQLQQAGKLADYDSFKLALFSINVYCAKEQAPDMNELDSIPYEVAEMIQNVAKQMGVRPQGVLCSALDLRPSIDTPKETIYHLYEKEYLPFVLLCGVVI</sequence>
<protein>
    <recommendedName>
        <fullName evidence="3">Restriction endonuclease</fullName>
    </recommendedName>
</protein>
<name>A0A377J2Y8_9HELI</name>
<dbReference type="AlphaFoldDB" id="A0A377J2Y8"/>
<reference evidence="1 2" key="1">
    <citation type="submission" date="2018-06" db="EMBL/GenBank/DDBJ databases">
        <authorList>
            <consortium name="Pathogen Informatics"/>
            <person name="Doyle S."/>
        </authorList>
    </citation>
    <scope>NUCLEOTIDE SEQUENCE [LARGE SCALE GENOMIC DNA]</scope>
    <source>
        <strain evidence="1 2">NCTC12410</strain>
    </source>
</reference>
<dbReference type="Proteomes" id="UP000254841">
    <property type="component" value="Unassembled WGS sequence"/>
</dbReference>
<evidence type="ECO:0000313" key="2">
    <source>
        <dbReference type="Proteomes" id="UP000254841"/>
    </source>
</evidence>
<dbReference type="EMBL" id="UGHV01000001">
    <property type="protein sequence ID" value="STO96841.1"/>
    <property type="molecule type" value="Genomic_DNA"/>
</dbReference>
<proteinExistence type="predicted"/>
<dbReference type="RefSeq" id="WP_115011139.1">
    <property type="nucleotide sequence ID" value="NZ_UGHV01000001.1"/>
</dbReference>
<evidence type="ECO:0008006" key="3">
    <source>
        <dbReference type="Google" id="ProtNLM"/>
    </source>
</evidence>